<keyword evidence="2" id="KW-1133">Transmembrane helix</keyword>
<dbReference type="EMBL" id="MK623257">
    <property type="protein sequence ID" value="QEG57008.1"/>
    <property type="molecule type" value="Genomic_DNA"/>
</dbReference>
<feature type="transmembrane region" description="Helical" evidence="2">
    <location>
        <begin position="73"/>
        <end position="98"/>
    </location>
</feature>
<accession>A0A5B9R975</accession>
<proteinExistence type="predicted"/>
<keyword evidence="2" id="KW-0472">Membrane</keyword>
<evidence type="ECO:0000256" key="2">
    <source>
        <dbReference type="SAM" id="Phobius"/>
    </source>
</evidence>
<reference evidence="3" key="1">
    <citation type="journal article" date="2019" name="Genome Biol. Evol.">
        <title>Evidence of extensive intraspecific noncoding reshuffling in a 169-kb mitochondrial genome of a basidiomycetous fungus.</title>
        <authorList>
            <person name="Lee H.H."/>
            <person name="Ke H.M."/>
            <person name="Lin C.I."/>
            <person name="Lee T.J."/>
            <person name="Chung C.L."/>
            <person name="Tsai I.J."/>
        </authorList>
    </citation>
    <scope>NUCLEOTIDE SEQUENCE</scope>
    <source>
        <strain evidence="3">BCRC 35384</strain>
    </source>
</reference>
<evidence type="ECO:0000256" key="1">
    <source>
        <dbReference type="SAM" id="MobiDB-lite"/>
    </source>
</evidence>
<name>A0A5B9R975_9AGAM</name>
<sequence>MKMKTKLTKSTNAARQTKTTALNKLNLLKSTAASRLTKVKSIPSKASITKLIKSIGNYLIKILYLDKIEKKTLLFIMSTVRIIFRFVLYTNIAVALFIYLSKILNLEHKFTWELYIYLFYIVYYYIRDYIFDISNRIYSTIRSLMEKLISNLHEVKDTVDNKNNITQPAKDAYRSLFDSGKIDDVQPKHESKNTVIKVMLTIAAIVLATGFIYYAYNYPDELTDIAKNIWTYVWAVPGKVGKFIKRLFSRGPKPSDPENPGPRRGYHRIEFNQVEQDGSTVDGEQLFDQYSGIPRTAYDPNIKSYTGIEQTPPPTGTDNFVNPNPGPKTTGRFKVPTPWFPENSTAGTSSSGTNSTAGPTSSGPISNIKGKGKAD</sequence>
<keyword evidence="3" id="KW-0496">Mitochondrion</keyword>
<gene>
    <name evidence="3" type="ORF">PPIT_000113</name>
</gene>
<feature type="transmembrane region" description="Helical" evidence="2">
    <location>
        <begin position="110"/>
        <end position="126"/>
    </location>
</feature>
<feature type="transmembrane region" description="Helical" evidence="2">
    <location>
        <begin position="198"/>
        <end position="216"/>
    </location>
</feature>
<feature type="compositionally biased region" description="Low complexity" evidence="1">
    <location>
        <begin position="343"/>
        <end position="364"/>
    </location>
</feature>
<keyword evidence="2" id="KW-0812">Transmembrane</keyword>
<evidence type="ECO:0000313" key="3">
    <source>
        <dbReference type="EMBL" id="QEG57008.1"/>
    </source>
</evidence>
<feature type="region of interest" description="Disordered" evidence="1">
    <location>
        <begin position="304"/>
        <end position="375"/>
    </location>
</feature>
<protein>
    <submittedName>
        <fullName evidence="3">Uncharacterized protein</fullName>
    </submittedName>
</protein>
<reference evidence="3" key="2">
    <citation type="submission" date="2019-03" db="EMBL/GenBank/DDBJ databases">
        <authorList>
            <person name="Lee H.-H."/>
            <person name="Tsai I.J."/>
        </authorList>
    </citation>
    <scope>NUCLEOTIDE SEQUENCE</scope>
    <source>
        <strain evidence="3">BCRC 35384</strain>
    </source>
</reference>
<organism evidence="3">
    <name type="scientific">Porodaedalea pini</name>
    <dbReference type="NCBI Taxonomy" id="108901"/>
    <lineage>
        <taxon>Eukaryota</taxon>
        <taxon>Fungi</taxon>
        <taxon>Dikarya</taxon>
        <taxon>Basidiomycota</taxon>
        <taxon>Agaricomycotina</taxon>
        <taxon>Agaricomycetes</taxon>
        <taxon>Hymenochaetales</taxon>
        <taxon>Hymenochaetaceae</taxon>
        <taxon>Porodaedalea</taxon>
    </lineage>
</organism>
<dbReference type="AlphaFoldDB" id="A0A5B9R975"/>
<geneLocation type="mitochondrion" evidence="3"/>